<evidence type="ECO:0000256" key="1">
    <source>
        <dbReference type="ARBA" id="ARBA00005417"/>
    </source>
</evidence>
<evidence type="ECO:0000256" key="3">
    <source>
        <dbReference type="ARBA" id="ARBA00022741"/>
    </source>
</evidence>
<dbReference type="InterPro" id="IPR003593">
    <property type="entry name" value="AAA+_ATPase"/>
</dbReference>
<comment type="caution">
    <text evidence="6">The sequence shown here is derived from an EMBL/GenBank/DDBJ whole genome shotgun (WGS) entry which is preliminary data.</text>
</comment>
<accession>A0A2U2DSD3</accession>
<dbReference type="CDD" id="cd03219">
    <property type="entry name" value="ABC_Mj1267_LivG_branched"/>
    <property type="match status" value="1"/>
</dbReference>
<evidence type="ECO:0000259" key="5">
    <source>
        <dbReference type="PROSITE" id="PS50893"/>
    </source>
</evidence>
<keyword evidence="7" id="KW-1185">Reference proteome</keyword>
<evidence type="ECO:0000256" key="2">
    <source>
        <dbReference type="ARBA" id="ARBA00022448"/>
    </source>
</evidence>
<dbReference type="PROSITE" id="PS00211">
    <property type="entry name" value="ABC_TRANSPORTER_1"/>
    <property type="match status" value="1"/>
</dbReference>
<dbReference type="InterPro" id="IPR032823">
    <property type="entry name" value="BCA_ABC_TP_C"/>
</dbReference>
<gene>
    <name evidence="6" type="ORF">DEM27_12330</name>
</gene>
<name>A0A2U2DSD3_9HYPH</name>
<proteinExistence type="inferred from homology"/>
<dbReference type="Gene3D" id="3.40.50.300">
    <property type="entry name" value="P-loop containing nucleotide triphosphate hydrolases"/>
    <property type="match status" value="1"/>
</dbReference>
<keyword evidence="4 6" id="KW-0067">ATP-binding</keyword>
<dbReference type="Pfam" id="PF00005">
    <property type="entry name" value="ABC_tran"/>
    <property type="match status" value="1"/>
</dbReference>
<comment type="similarity">
    <text evidence="1">Belongs to the ABC transporter superfamily.</text>
</comment>
<dbReference type="PROSITE" id="PS50893">
    <property type="entry name" value="ABC_TRANSPORTER_2"/>
    <property type="match status" value="1"/>
</dbReference>
<evidence type="ECO:0000313" key="6">
    <source>
        <dbReference type="EMBL" id="PWE56208.1"/>
    </source>
</evidence>
<dbReference type="GO" id="GO:0005886">
    <property type="term" value="C:plasma membrane"/>
    <property type="evidence" value="ECO:0007669"/>
    <property type="project" value="TreeGrafter"/>
</dbReference>
<sequence>MHETGAAPPDGRRERTQERPVLAADNVVQRFGGIAAVDGVSLSIGRGEIVGLIGPNGAGKTTMFNLLAGAMSPTAGRVLIGGEAVEASPAHRRITLGLGRTFQIPKPFPNMSLVENVMLGRQNQAGERILPNWIMPGRVAREEKETYDKAMALLDFVTLTHLARQPAKVLSGGQRKLLELARVLMADPSIILLDEPAAGVNPSLLEVIIDRIVEINRRGTTFLIIEHNMDMIARLCSHVFVMATGKLLCEGTPEAVAADPRVIEAYLGGGHLL</sequence>
<dbReference type="GO" id="GO:0016887">
    <property type="term" value="F:ATP hydrolysis activity"/>
    <property type="evidence" value="ECO:0007669"/>
    <property type="project" value="InterPro"/>
</dbReference>
<dbReference type="SMART" id="SM00382">
    <property type="entry name" value="AAA"/>
    <property type="match status" value="1"/>
</dbReference>
<dbReference type="GO" id="GO:0005524">
    <property type="term" value="F:ATP binding"/>
    <property type="evidence" value="ECO:0007669"/>
    <property type="project" value="UniProtKB-KW"/>
</dbReference>
<organism evidence="6 7">
    <name type="scientific">Metarhizobium album</name>
    <dbReference type="NCBI Taxonomy" id="2182425"/>
    <lineage>
        <taxon>Bacteria</taxon>
        <taxon>Pseudomonadati</taxon>
        <taxon>Pseudomonadota</taxon>
        <taxon>Alphaproteobacteria</taxon>
        <taxon>Hyphomicrobiales</taxon>
        <taxon>Rhizobiaceae</taxon>
        <taxon>Metarhizobium</taxon>
    </lineage>
</organism>
<dbReference type="FunFam" id="3.40.50.300:FF:000421">
    <property type="entry name" value="Branched-chain amino acid ABC transporter ATP-binding protein"/>
    <property type="match status" value="1"/>
</dbReference>
<dbReference type="Pfam" id="PF12399">
    <property type="entry name" value="BCA_ABC_TP_C"/>
    <property type="match status" value="1"/>
</dbReference>
<dbReference type="InterPro" id="IPR027417">
    <property type="entry name" value="P-loop_NTPase"/>
</dbReference>
<dbReference type="EMBL" id="QFBC01000004">
    <property type="protein sequence ID" value="PWE56208.1"/>
    <property type="molecule type" value="Genomic_DNA"/>
</dbReference>
<dbReference type="InterPro" id="IPR017871">
    <property type="entry name" value="ABC_transporter-like_CS"/>
</dbReference>
<dbReference type="AlphaFoldDB" id="A0A2U2DSD3"/>
<dbReference type="OrthoDB" id="9806149at2"/>
<evidence type="ECO:0000313" key="7">
    <source>
        <dbReference type="Proteomes" id="UP000245252"/>
    </source>
</evidence>
<protein>
    <submittedName>
        <fullName evidence="6">ABC transporter ATP-binding protein</fullName>
    </submittedName>
</protein>
<dbReference type="InterPro" id="IPR003439">
    <property type="entry name" value="ABC_transporter-like_ATP-bd"/>
</dbReference>
<reference evidence="6 7" key="1">
    <citation type="submission" date="2018-05" db="EMBL/GenBank/DDBJ databases">
        <title>The draft genome of strain NS-104.</title>
        <authorList>
            <person name="Hang P."/>
            <person name="Jiang J."/>
        </authorList>
    </citation>
    <scope>NUCLEOTIDE SEQUENCE [LARGE SCALE GENOMIC DNA]</scope>
    <source>
        <strain evidence="6 7">NS-104</strain>
    </source>
</reference>
<dbReference type="RefSeq" id="WP_109458528.1">
    <property type="nucleotide sequence ID" value="NZ_QFBC01000004.1"/>
</dbReference>
<keyword evidence="3" id="KW-0547">Nucleotide-binding</keyword>
<dbReference type="PANTHER" id="PTHR45772">
    <property type="entry name" value="CONSERVED COMPONENT OF ABC TRANSPORTER FOR NATURAL AMINO ACIDS-RELATED"/>
    <property type="match status" value="1"/>
</dbReference>
<dbReference type="InterPro" id="IPR051120">
    <property type="entry name" value="ABC_AA/LPS_Transport"/>
</dbReference>
<dbReference type="PANTHER" id="PTHR45772:SF9">
    <property type="entry name" value="CONSERVED COMPONENT OF ABC TRANSPORTER FOR NATURAL AMINO ACIDS"/>
    <property type="match status" value="1"/>
</dbReference>
<dbReference type="SUPFAM" id="SSF52540">
    <property type="entry name" value="P-loop containing nucleoside triphosphate hydrolases"/>
    <property type="match status" value="1"/>
</dbReference>
<evidence type="ECO:0000256" key="4">
    <source>
        <dbReference type="ARBA" id="ARBA00022840"/>
    </source>
</evidence>
<keyword evidence="2" id="KW-0813">Transport</keyword>
<feature type="domain" description="ABC transporter" evidence="5">
    <location>
        <begin position="22"/>
        <end position="269"/>
    </location>
</feature>
<dbReference type="Proteomes" id="UP000245252">
    <property type="component" value="Unassembled WGS sequence"/>
</dbReference>